<dbReference type="PANTHER" id="PTHR21532">
    <property type="entry name" value="PHOSPHODIESTERASE HL"/>
    <property type="match status" value="1"/>
</dbReference>
<feature type="region of interest" description="Disordered" evidence="10">
    <location>
        <begin position="410"/>
        <end position="429"/>
    </location>
</feature>
<dbReference type="KEGG" id="lpan:LPMP_351430"/>
<dbReference type="InterPro" id="IPR023379">
    <property type="entry name" value="BART_dom"/>
</dbReference>
<dbReference type="VEuPathDB" id="TriTrypDB:LPAL13_350020100"/>
<evidence type="ECO:0000256" key="10">
    <source>
        <dbReference type="SAM" id="MobiDB-lite"/>
    </source>
</evidence>
<dbReference type="GO" id="GO:0005930">
    <property type="term" value="C:axoneme"/>
    <property type="evidence" value="ECO:0007669"/>
    <property type="project" value="TreeGrafter"/>
</dbReference>
<evidence type="ECO:0000313" key="13">
    <source>
        <dbReference type="Proteomes" id="UP000063063"/>
    </source>
</evidence>
<keyword evidence="5" id="KW-0963">Cytoplasm</keyword>
<evidence type="ECO:0000256" key="9">
    <source>
        <dbReference type="ARBA" id="ARBA00031593"/>
    </source>
</evidence>
<evidence type="ECO:0000313" key="12">
    <source>
        <dbReference type="EMBL" id="AIO02280.1"/>
    </source>
</evidence>
<evidence type="ECO:0000259" key="11">
    <source>
        <dbReference type="Pfam" id="PF11527"/>
    </source>
</evidence>
<dbReference type="VEuPathDB" id="TriTrypDB:LPMP_351430"/>
<evidence type="ECO:0000256" key="1">
    <source>
        <dbReference type="ARBA" id="ARBA00004138"/>
    </source>
</evidence>
<dbReference type="GeneID" id="22579172"/>
<evidence type="ECO:0000256" key="8">
    <source>
        <dbReference type="ARBA" id="ARBA00023273"/>
    </source>
</evidence>
<name>A0A088S3X2_LEIPA</name>
<dbReference type="AlphaFoldDB" id="A0A088S3X2"/>
<feature type="domain" description="BART" evidence="11">
    <location>
        <begin position="4"/>
        <end position="126"/>
    </location>
</feature>
<dbReference type="OrthoDB" id="272687at2759"/>
<dbReference type="eggNOG" id="KOG4511">
    <property type="taxonomic scope" value="Eukaryota"/>
</dbReference>
<feature type="region of interest" description="Disordered" evidence="10">
    <location>
        <begin position="352"/>
        <end position="371"/>
    </location>
</feature>
<feature type="region of interest" description="Disordered" evidence="10">
    <location>
        <begin position="273"/>
        <end position="292"/>
    </location>
</feature>
<reference evidence="12 13" key="1">
    <citation type="journal article" date="2015" name="Sci. Rep.">
        <title>The genome of Leishmania panamensis: insights into genomics of the L. (Viannia) subgenus.</title>
        <authorList>
            <person name="Llanes A."/>
            <person name="Restrepo C.M."/>
            <person name="Vecchio G.D."/>
            <person name="Anguizola F.J."/>
            <person name="Lleonart R."/>
        </authorList>
    </citation>
    <scope>NUCLEOTIDE SEQUENCE [LARGE SCALE GENOMIC DNA]</scope>
    <source>
        <strain evidence="12 13">MHOM/PA/94/PSC-1</strain>
    </source>
</reference>
<evidence type="ECO:0000256" key="5">
    <source>
        <dbReference type="ARBA" id="ARBA00022490"/>
    </source>
</evidence>
<dbReference type="InterPro" id="IPR038888">
    <property type="entry name" value="CFAP36"/>
</dbReference>
<feature type="compositionally biased region" description="Low complexity" evidence="10">
    <location>
        <begin position="410"/>
        <end position="426"/>
    </location>
</feature>
<sequence>MTESRWITEALVQFSASPVWLTPIDNFLDGNCCIFRNESEMQLEYTIVHNKFKELVDSLLTSFLTELGVPMGAAVEALQSSLASSKETSDSRSERQAANKLLKQILNADNFSYFYTMMVKRNLELDILANAALCSQGVCVDGGAAPAAEMGDSETSAPAHVQRAIDANGGADEEDALRRAIEVSLQDSAAQEQLRAYHEACVQEDVNMQAAAIERQANSEKARLDTVLQAQAAQDLSNVEHYRQDHMDLIGKQKELQTEQFCNYSMAGRGPNVNGETELSKADFSSPKAPQAIPAPPATAAVTLVSTAAHLPVIASSSPPALPSVGPRQDALPAILSKATTSTSQPAISAPARQAHGTAFSATPVPTPAPTREELDKRAEYMREQREKILARNRASRQEQLNMFLQNNSSSTTTSFSAAGEAAGAEQSVTVEVARRLRGDLIGEGRKNSS</sequence>
<keyword evidence="8" id="KW-0966">Cell projection</keyword>
<dbReference type="GO" id="GO:0097546">
    <property type="term" value="C:ciliary base"/>
    <property type="evidence" value="ECO:0007669"/>
    <property type="project" value="TreeGrafter"/>
</dbReference>
<dbReference type="RefSeq" id="XP_010703080.1">
    <property type="nucleotide sequence ID" value="XM_010704778.1"/>
</dbReference>
<dbReference type="Pfam" id="PF11527">
    <property type="entry name" value="ARL2_Bind_BART"/>
    <property type="match status" value="1"/>
</dbReference>
<evidence type="ECO:0000256" key="6">
    <source>
        <dbReference type="ARBA" id="ARBA00023054"/>
    </source>
</evidence>
<keyword evidence="7" id="KW-0969">Cilium</keyword>
<comment type="similarity">
    <text evidence="3">Belongs to the CFAP36 family.</text>
</comment>
<keyword evidence="6" id="KW-0175">Coiled coil</keyword>
<dbReference type="InterPro" id="IPR042541">
    <property type="entry name" value="BART_sf"/>
</dbReference>
<dbReference type="Gene3D" id="1.20.1520.10">
    <property type="entry name" value="ADP-ribosylation factor-like 2-binding protein, domain"/>
    <property type="match status" value="1"/>
</dbReference>
<accession>A0A088S3X2</accession>
<evidence type="ECO:0000256" key="4">
    <source>
        <dbReference type="ARBA" id="ARBA00021815"/>
    </source>
</evidence>
<protein>
    <recommendedName>
        <fullName evidence="4">Cilia- and flagella-associated protein 36</fullName>
    </recommendedName>
    <alternativeName>
        <fullName evidence="9">Coiled-coil domain-containing protein 104</fullName>
    </alternativeName>
</protein>
<comment type="subcellular location">
    <subcellularLocation>
        <location evidence="1">Cell projection</location>
        <location evidence="1">Cilium</location>
    </subcellularLocation>
    <subcellularLocation>
        <location evidence="2">Cytoplasm</location>
    </subcellularLocation>
</comment>
<evidence type="ECO:0000256" key="7">
    <source>
        <dbReference type="ARBA" id="ARBA00023069"/>
    </source>
</evidence>
<proteinExistence type="inferred from homology"/>
<organism evidence="12 13">
    <name type="scientific">Leishmania panamensis</name>
    <dbReference type="NCBI Taxonomy" id="5679"/>
    <lineage>
        <taxon>Eukaryota</taxon>
        <taxon>Discoba</taxon>
        <taxon>Euglenozoa</taxon>
        <taxon>Kinetoplastea</taxon>
        <taxon>Metakinetoplastina</taxon>
        <taxon>Trypanosomatida</taxon>
        <taxon>Trypanosomatidae</taxon>
        <taxon>Leishmaniinae</taxon>
        <taxon>Leishmania</taxon>
        <taxon>Leishmania guyanensis species complex</taxon>
    </lineage>
</organism>
<dbReference type="Proteomes" id="UP000063063">
    <property type="component" value="Chromosome 35"/>
</dbReference>
<dbReference type="EMBL" id="CP009404">
    <property type="protein sequence ID" value="AIO02280.1"/>
    <property type="molecule type" value="Genomic_DNA"/>
</dbReference>
<evidence type="ECO:0000256" key="3">
    <source>
        <dbReference type="ARBA" id="ARBA00007460"/>
    </source>
</evidence>
<gene>
    <name evidence="12" type="ORF">LPMP_351430</name>
</gene>
<evidence type="ECO:0000256" key="2">
    <source>
        <dbReference type="ARBA" id="ARBA00004496"/>
    </source>
</evidence>
<keyword evidence="13" id="KW-1185">Reference proteome</keyword>
<dbReference type="PANTHER" id="PTHR21532:SF0">
    <property type="entry name" value="CILIA- AND FLAGELLA-ASSOCIATED PROTEIN 36"/>
    <property type="match status" value="1"/>
</dbReference>